<dbReference type="OrthoDB" id="9766847at2"/>
<sequence>MNKELRRISVATLAMFLALFVSISVIQVFAVDELRADGRNVRTLYASYSAERGPILVDGQEIAASVPSDNEFRFLRQYLQPELYSAVTGYFTLNQGSAGIEEAYNDFLSGTANEQFLDQLSALVTGQSPRGAAVELTIDPVVQQAAFDAMAGQSGSVVAIDPSTGEILALVSTPGYDPNRLSAHSTASVIDAYNSLITDPARPLNNRAIAGDLYFPGSVFKVLVAAAAIDSGEFTPESEFPNPPQLQLPLSSNVINNAEGGTCGGTETATLATSLRLSCNIPFAQLALELGQDELADYAEAFGFGQEIEIPMSATPSRYPSNLDDAQLMLTGFGQYDVRVTPLQIAMISAAIANGGDLMQPTLLDRIIAPDLSTVLESEPEVRAEPISASTARTLTRMLVDGVSNGVASNAAIDGIEVAGKTGTAENGPDRPYTLWFTGFAPADDPQVAIAVVVENGGGQGQNAFGNQVAAPIARQVMEAVLNR</sequence>
<dbReference type="InterPro" id="IPR050515">
    <property type="entry name" value="Beta-lactam/transpept"/>
</dbReference>
<dbReference type="InterPro" id="IPR001460">
    <property type="entry name" value="PCN-bd_Tpept"/>
</dbReference>
<dbReference type="InterPro" id="IPR036138">
    <property type="entry name" value="PBP_dimer_sf"/>
</dbReference>
<dbReference type="GO" id="GO:0071555">
    <property type="term" value="P:cell wall organization"/>
    <property type="evidence" value="ECO:0007669"/>
    <property type="project" value="TreeGrafter"/>
</dbReference>
<dbReference type="PANTHER" id="PTHR30627:SF24">
    <property type="entry name" value="PENICILLIN-BINDING PROTEIN 4B"/>
    <property type="match status" value="1"/>
</dbReference>
<dbReference type="InterPro" id="IPR054120">
    <property type="entry name" value="PBPA_dimer"/>
</dbReference>
<dbReference type="RefSeq" id="WP_130485524.1">
    <property type="nucleotide sequence ID" value="NZ_SGWW01000003.1"/>
</dbReference>
<dbReference type="InterPro" id="IPR012338">
    <property type="entry name" value="Beta-lactam/transpept-like"/>
</dbReference>
<dbReference type="GO" id="GO:0005886">
    <property type="term" value="C:plasma membrane"/>
    <property type="evidence" value="ECO:0007669"/>
    <property type="project" value="TreeGrafter"/>
</dbReference>
<dbReference type="PANTHER" id="PTHR30627">
    <property type="entry name" value="PEPTIDOGLYCAN D,D-TRANSPEPTIDASE"/>
    <property type="match status" value="1"/>
</dbReference>
<proteinExistence type="predicted"/>
<gene>
    <name evidence="3" type="ORF">EV141_1711</name>
</gene>
<protein>
    <submittedName>
        <fullName evidence="3">Cell elongation-specific peptidoglycan D,D-transpeptidase</fullName>
    </submittedName>
</protein>
<dbReference type="Gene3D" id="3.40.710.10">
    <property type="entry name" value="DD-peptidase/beta-lactamase superfamily"/>
    <property type="match status" value="1"/>
</dbReference>
<feature type="domain" description="Penicillin binding protein A dimerisation" evidence="2">
    <location>
        <begin position="52"/>
        <end position="134"/>
    </location>
</feature>
<evidence type="ECO:0000313" key="3">
    <source>
        <dbReference type="EMBL" id="RZS56256.1"/>
    </source>
</evidence>
<dbReference type="Gene3D" id="3.90.1310.10">
    <property type="entry name" value="Penicillin-binding protein 2a (Domain 2)"/>
    <property type="match status" value="1"/>
</dbReference>
<evidence type="ECO:0000259" key="1">
    <source>
        <dbReference type="Pfam" id="PF00905"/>
    </source>
</evidence>
<dbReference type="GO" id="GO:0008658">
    <property type="term" value="F:penicillin binding"/>
    <property type="evidence" value="ECO:0007669"/>
    <property type="project" value="InterPro"/>
</dbReference>
<name>A0A4Q7LNE3_9MICO</name>
<dbReference type="SUPFAM" id="SSF56519">
    <property type="entry name" value="Penicillin binding protein dimerisation domain"/>
    <property type="match status" value="1"/>
</dbReference>
<dbReference type="AlphaFoldDB" id="A0A4Q7LNE3"/>
<evidence type="ECO:0000259" key="2">
    <source>
        <dbReference type="Pfam" id="PF21922"/>
    </source>
</evidence>
<dbReference type="Pfam" id="PF00905">
    <property type="entry name" value="Transpeptidase"/>
    <property type="match status" value="1"/>
</dbReference>
<dbReference type="Pfam" id="PF21922">
    <property type="entry name" value="PBP_dimer_2"/>
    <property type="match status" value="1"/>
</dbReference>
<organism evidence="3 4">
    <name type="scientific">Microcella putealis</name>
    <dbReference type="NCBI Taxonomy" id="337005"/>
    <lineage>
        <taxon>Bacteria</taxon>
        <taxon>Bacillati</taxon>
        <taxon>Actinomycetota</taxon>
        <taxon>Actinomycetes</taxon>
        <taxon>Micrococcales</taxon>
        <taxon>Microbacteriaceae</taxon>
        <taxon>Microcella</taxon>
    </lineage>
</organism>
<comment type="caution">
    <text evidence="3">The sequence shown here is derived from an EMBL/GenBank/DDBJ whole genome shotgun (WGS) entry which is preliminary data.</text>
</comment>
<dbReference type="GO" id="GO:0071972">
    <property type="term" value="F:peptidoglycan L,D-transpeptidase activity"/>
    <property type="evidence" value="ECO:0007669"/>
    <property type="project" value="TreeGrafter"/>
</dbReference>
<keyword evidence="4" id="KW-1185">Reference proteome</keyword>
<dbReference type="SUPFAM" id="SSF56601">
    <property type="entry name" value="beta-lactamase/transpeptidase-like"/>
    <property type="match status" value="1"/>
</dbReference>
<dbReference type="Proteomes" id="UP000293519">
    <property type="component" value="Unassembled WGS sequence"/>
</dbReference>
<accession>A0A4Q7LNE3</accession>
<evidence type="ECO:0000313" key="4">
    <source>
        <dbReference type="Proteomes" id="UP000293519"/>
    </source>
</evidence>
<feature type="domain" description="Penicillin-binding protein transpeptidase" evidence="1">
    <location>
        <begin position="155"/>
        <end position="479"/>
    </location>
</feature>
<reference evidence="3 4" key="1">
    <citation type="journal article" date="2015" name="Stand. Genomic Sci.">
        <title>Genomic Encyclopedia of Bacterial and Archaeal Type Strains, Phase III: the genomes of soil and plant-associated and newly described type strains.</title>
        <authorList>
            <person name="Whitman W.B."/>
            <person name="Woyke T."/>
            <person name="Klenk H.P."/>
            <person name="Zhou Y."/>
            <person name="Lilburn T.G."/>
            <person name="Beck B.J."/>
            <person name="De Vos P."/>
            <person name="Vandamme P."/>
            <person name="Eisen J.A."/>
            <person name="Garrity G."/>
            <person name="Hugenholtz P."/>
            <person name="Kyrpides N.C."/>
        </authorList>
    </citation>
    <scope>NUCLEOTIDE SEQUENCE [LARGE SCALE GENOMIC DNA]</scope>
    <source>
        <strain evidence="3 4">CV2</strain>
    </source>
</reference>
<dbReference type="EMBL" id="SGWW01000003">
    <property type="protein sequence ID" value="RZS56256.1"/>
    <property type="molecule type" value="Genomic_DNA"/>
</dbReference>